<dbReference type="STRING" id="390270.SAMN04488005_2437"/>
<dbReference type="InterPro" id="IPR011042">
    <property type="entry name" value="6-blade_b-propeller_TolB-like"/>
</dbReference>
<dbReference type="AlphaFoldDB" id="A0A1I6HAS9"/>
<keyword evidence="1" id="KW-0732">Signal</keyword>
<dbReference type="EMBL" id="FOYP01000002">
    <property type="protein sequence ID" value="SFR51451.1"/>
    <property type="molecule type" value="Genomic_DNA"/>
</dbReference>
<dbReference type="Gene3D" id="2.120.10.30">
    <property type="entry name" value="TolB, C-terminal domain"/>
    <property type="match status" value="1"/>
</dbReference>
<dbReference type="Pfam" id="PF13449">
    <property type="entry name" value="Phytase-like"/>
    <property type="match status" value="1"/>
</dbReference>
<evidence type="ECO:0000313" key="3">
    <source>
        <dbReference type="EMBL" id="SFR51451.1"/>
    </source>
</evidence>
<proteinExistence type="predicted"/>
<reference evidence="4" key="1">
    <citation type="submission" date="2016-10" db="EMBL/GenBank/DDBJ databases">
        <authorList>
            <person name="Varghese N."/>
            <person name="Submissions S."/>
        </authorList>
    </citation>
    <scope>NUCLEOTIDE SEQUENCE [LARGE SCALE GENOMIC DNA]</scope>
    <source>
        <strain evidence="4">DSM 26879</strain>
    </source>
</reference>
<feature type="domain" description="Phytase-like" evidence="2">
    <location>
        <begin position="34"/>
        <end position="262"/>
    </location>
</feature>
<feature type="signal peptide" evidence="1">
    <location>
        <begin position="1"/>
        <end position="18"/>
    </location>
</feature>
<sequence length="277" mass="30194">MRMILALVVWALAVPARAETTFIGSYIWASDDARIGGLSGIAVAQDGQAFTAVSDRSFFVTGQFARTDGIISAITDIQVIPITGTGAQGDSEGIAIASTGDVFISFEGVHGLRHFATLDTQSTALPAAPAFATMQRNSSLEALAIDANGVLYTLPERSGRATRPFPVYRYANGVWDQPFTIPRRGAFLVAGADIGPDALLYVLERDFTGFGFRSRVRRFDLQGQREETLLETGTFTHDNLEGISVWNDGVGLRITLVSDDNFRRFQRTEIVEYRISD</sequence>
<feature type="chain" id="PRO_5011510708" description="Phytase-like domain-containing protein" evidence="1">
    <location>
        <begin position="19"/>
        <end position="277"/>
    </location>
</feature>
<organism evidence="3 4">
    <name type="scientific">Yoonia tamlensis</name>
    <dbReference type="NCBI Taxonomy" id="390270"/>
    <lineage>
        <taxon>Bacteria</taxon>
        <taxon>Pseudomonadati</taxon>
        <taxon>Pseudomonadota</taxon>
        <taxon>Alphaproteobacteria</taxon>
        <taxon>Rhodobacterales</taxon>
        <taxon>Paracoccaceae</taxon>
        <taxon>Yoonia</taxon>
    </lineage>
</organism>
<evidence type="ECO:0000259" key="2">
    <source>
        <dbReference type="Pfam" id="PF13449"/>
    </source>
</evidence>
<accession>A0A1I6HAS9</accession>
<keyword evidence="4" id="KW-1185">Reference proteome</keyword>
<dbReference type="Proteomes" id="UP000199478">
    <property type="component" value="Unassembled WGS sequence"/>
</dbReference>
<dbReference type="OrthoDB" id="9798693at2"/>
<protein>
    <recommendedName>
        <fullName evidence="2">Phytase-like domain-containing protein</fullName>
    </recommendedName>
</protein>
<dbReference type="InterPro" id="IPR027372">
    <property type="entry name" value="Phytase-like_dom"/>
</dbReference>
<evidence type="ECO:0000313" key="4">
    <source>
        <dbReference type="Proteomes" id="UP000199478"/>
    </source>
</evidence>
<dbReference type="PIRSF" id="PIRSF031900">
    <property type="entry name" value="UCP031900"/>
    <property type="match status" value="1"/>
</dbReference>
<dbReference type="SUPFAM" id="SSF101898">
    <property type="entry name" value="NHL repeat"/>
    <property type="match status" value="1"/>
</dbReference>
<dbReference type="InterPro" id="IPR014567">
    <property type="entry name" value="UCP031900"/>
</dbReference>
<gene>
    <name evidence="3" type="ORF">SAMN04488005_2437</name>
</gene>
<evidence type="ECO:0000256" key="1">
    <source>
        <dbReference type="SAM" id="SignalP"/>
    </source>
</evidence>
<name>A0A1I6HAS9_9RHOB</name>
<dbReference type="RefSeq" id="WP_090200672.1">
    <property type="nucleotide sequence ID" value="NZ_FOYP01000002.1"/>
</dbReference>